<reference evidence="1 2" key="1">
    <citation type="submission" date="2018-03" db="EMBL/GenBank/DDBJ databases">
        <title>Genome sequence of Clostridium thermopalmarium DSM 5974.</title>
        <authorList>
            <person name="Poehlein A."/>
            <person name="Daniel R."/>
        </authorList>
    </citation>
    <scope>NUCLEOTIDE SEQUENCE [LARGE SCALE GENOMIC DNA]</scope>
    <source>
        <strain evidence="1 2">DSM 5974</strain>
    </source>
</reference>
<dbReference type="AlphaFoldDB" id="A0A2T0AV12"/>
<dbReference type="Proteomes" id="UP000239614">
    <property type="component" value="Unassembled WGS sequence"/>
</dbReference>
<dbReference type="EMBL" id="PVXN01000017">
    <property type="protein sequence ID" value="PRR74444.1"/>
    <property type="molecule type" value="Genomic_DNA"/>
</dbReference>
<evidence type="ECO:0000313" key="1">
    <source>
        <dbReference type="EMBL" id="PRR74444.1"/>
    </source>
</evidence>
<dbReference type="RefSeq" id="WP_106024154.1">
    <property type="nucleotide sequence ID" value="NZ_PVXN01000017.1"/>
</dbReference>
<gene>
    <name evidence="1" type="ORF">CPAL_08790</name>
</gene>
<protein>
    <submittedName>
        <fullName evidence="1">Uncharacterized protein</fullName>
    </submittedName>
</protein>
<accession>A0A2T0AV12</accession>
<name>A0A2T0AV12_9CLOT</name>
<evidence type="ECO:0000313" key="2">
    <source>
        <dbReference type="Proteomes" id="UP000239614"/>
    </source>
</evidence>
<comment type="caution">
    <text evidence="1">The sequence shown here is derived from an EMBL/GenBank/DDBJ whole genome shotgun (WGS) entry which is preliminary data.</text>
</comment>
<keyword evidence="2" id="KW-1185">Reference proteome</keyword>
<dbReference type="OrthoDB" id="1953412at2"/>
<sequence>MSIYTPASENILKRIEKYIEKGESVSVSEEFLCRGESYRQVLMVKKTLKKIETRFLYIDKDDNIVEDETLQRELSRLSYYLNVFFNDESELSIKKALKSNEIRERELNDLKDVSESLKVLQHDGVKEAGQVKDITDKVQDIMKKYNNKVDEINLAVDEYKKEGIKFSEEILSKLYPMYEEGLLIKYEKAKLISKGKESYDIIKRFCGKRKTSNLFNRKRVRAYTKIIYTMEYYKRFINNYEKIINMSKREYLNYIKESENAYIEKRFQLIK</sequence>
<organism evidence="1 2">
    <name type="scientific">Clostridium thermopalmarium DSM 5974</name>
    <dbReference type="NCBI Taxonomy" id="1121340"/>
    <lineage>
        <taxon>Bacteria</taxon>
        <taxon>Bacillati</taxon>
        <taxon>Bacillota</taxon>
        <taxon>Clostridia</taxon>
        <taxon>Eubacteriales</taxon>
        <taxon>Clostridiaceae</taxon>
        <taxon>Clostridium</taxon>
    </lineage>
</organism>
<proteinExistence type="predicted"/>